<sequence length="323" mass="36487">MPERIMKQIYNKVLQSEKILLIPHQNPDADALGSITAFMEFLTSISKNYQGFCVTEISPKLFFLPNSEKFTFDEKILKENFDLIIIFDTGSSDYTGLKDYLEKTKSFVINIDHHPTNTLYGNLNLVNIDACSTTEILYDFFTKNKIKVNHKMASCLLAGIITDTDRFQNSNTTSKTIQTTGKLLEYGANLSQIQKNQYTNKTIKSLKMWGVILSRLTKKNEYSFAYTYITQKDLIDNGATAEDVEHIGNFMNSISDAKIRLVLKEEDSGYIKGSFRGSDDDSVNVAEYAKKLGGGGHKKAAGFKIKGTVEEVLEKVFTFLEKK</sequence>
<dbReference type="Gene3D" id="3.10.310.30">
    <property type="match status" value="1"/>
</dbReference>
<accession>A0A2M7Z7W5</accession>
<comment type="caution">
    <text evidence="3">The sequence shown here is derived from an EMBL/GenBank/DDBJ whole genome shotgun (WGS) entry which is preliminary data.</text>
</comment>
<evidence type="ECO:0000313" key="4">
    <source>
        <dbReference type="Proteomes" id="UP000230843"/>
    </source>
</evidence>
<dbReference type="InterPro" id="IPR038763">
    <property type="entry name" value="DHH_sf"/>
</dbReference>
<protein>
    <submittedName>
        <fullName evidence="3">Uncharacterized protein</fullName>
    </submittedName>
</protein>
<dbReference type="Pfam" id="PF02272">
    <property type="entry name" value="DHHA1"/>
    <property type="match status" value="1"/>
</dbReference>
<dbReference type="InterPro" id="IPR001667">
    <property type="entry name" value="DDH_dom"/>
</dbReference>
<dbReference type="AlphaFoldDB" id="A0A2M7Z7W5"/>
<gene>
    <name evidence="3" type="ORF">CO137_00010</name>
</gene>
<evidence type="ECO:0000313" key="3">
    <source>
        <dbReference type="EMBL" id="PJA90565.1"/>
    </source>
</evidence>
<organism evidence="3 4">
    <name type="scientific">Candidatus Magasanikbacteria bacterium CG_4_9_14_3_um_filter_32_9</name>
    <dbReference type="NCBI Taxonomy" id="1974644"/>
    <lineage>
        <taxon>Bacteria</taxon>
        <taxon>Candidatus Magasanikiibacteriota</taxon>
    </lineage>
</organism>
<dbReference type="EMBL" id="PFVJ01000001">
    <property type="protein sequence ID" value="PJA90565.1"/>
    <property type="molecule type" value="Genomic_DNA"/>
</dbReference>
<dbReference type="InterPro" id="IPR003156">
    <property type="entry name" value="DHHA1_dom"/>
</dbReference>
<evidence type="ECO:0000259" key="1">
    <source>
        <dbReference type="Pfam" id="PF01368"/>
    </source>
</evidence>
<reference evidence="4" key="1">
    <citation type="submission" date="2017-09" db="EMBL/GenBank/DDBJ databases">
        <title>Depth-based differentiation of microbial function through sediment-hosted aquifers and enrichment of novel symbionts in the deep terrestrial subsurface.</title>
        <authorList>
            <person name="Probst A.J."/>
            <person name="Ladd B."/>
            <person name="Jarett J.K."/>
            <person name="Geller-Mcgrath D.E."/>
            <person name="Sieber C.M.K."/>
            <person name="Emerson J.B."/>
            <person name="Anantharaman K."/>
            <person name="Thomas B.C."/>
            <person name="Malmstrom R."/>
            <person name="Stieglmeier M."/>
            <person name="Klingl A."/>
            <person name="Woyke T."/>
            <person name="Ryan C.M."/>
            <person name="Banfield J.F."/>
        </authorList>
    </citation>
    <scope>NUCLEOTIDE SEQUENCE [LARGE SCALE GENOMIC DNA]</scope>
</reference>
<evidence type="ECO:0000259" key="2">
    <source>
        <dbReference type="Pfam" id="PF02272"/>
    </source>
</evidence>
<dbReference type="GO" id="GO:0003676">
    <property type="term" value="F:nucleic acid binding"/>
    <property type="evidence" value="ECO:0007669"/>
    <property type="project" value="InterPro"/>
</dbReference>
<dbReference type="PANTHER" id="PTHR47618:SF1">
    <property type="entry name" value="BIFUNCTIONAL OLIGORIBONUCLEASE AND PAP PHOSPHATASE NRNA"/>
    <property type="match status" value="1"/>
</dbReference>
<dbReference type="Gene3D" id="3.90.1640.10">
    <property type="entry name" value="inorganic pyrophosphatase (n-terminal core)"/>
    <property type="match status" value="1"/>
</dbReference>
<dbReference type="Proteomes" id="UP000230843">
    <property type="component" value="Unassembled WGS sequence"/>
</dbReference>
<feature type="domain" description="DDH" evidence="1">
    <location>
        <begin position="18"/>
        <end position="160"/>
    </location>
</feature>
<dbReference type="Pfam" id="PF01368">
    <property type="entry name" value="DHH"/>
    <property type="match status" value="1"/>
</dbReference>
<dbReference type="InterPro" id="IPR051319">
    <property type="entry name" value="Oligoribo/pAp-PDE_c-di-AMP_PDE"/>
</dbReference>
<feature type="domain" description="DHHA1" evidence="2">
    <location>
        <begin position="223"/>
        <end position="321"/>
    </location>
</feature>
<dbReference type="SUPFAM" id="SSF64182">
    <property type="entry name" value="DHH phosphoesterases"/>
    <property type="match status" value="1"/>
</dbReference>
<dbReference type="PANTHER" id="PTHR47618">
    <property type="entry name" value="BIFUNCTIONAL OLIGORIBONUCLEASE AND PAP PHOSPHATASE NRNA"/>
    <property type="match status" value="1"/>
</dbReference>
<proteinExistence type="predicted"/>
<name>A0A2M7Z7W5_9BACT</name>